<reference evidence="1" key="1">
    <citation type="submission" date="2014-11" db="EMBL/GenBank/DDBJ databases">
        <authorList>
            <person name="Amaro Gonzalez C."/>
        </authorList>
    </citation>
    <scope>NUCLEOTIDE SEQUENCE</scope>
</reference>
<protein>
    <submittedName>
        <fullName evidence="1">Uncharacterized protein</fullName>
    </submittedName>
</protein>
<organism evidence="1">
    <name type="scientific">Anguilla anguilla</name>
    <name type="common">European freshwater eel</name>
    <name type="synonym">Muraena anguilla</name>
    <dbReference type="NCBI Taxonomy" id="7936"/>
    <lineage>
        <taxon>Eukaryota</taxon>
        <taxon>Metazoa</taxon>
        <taxon>Chordata</taxon>
        <taxon>Craniata</taxon>
        <taxon>Vertebrata</taxon>
        <taxon>Euteleostomi</taxon>
        <taxon>Actinopterygii</taxon>
        <taxon>Neopterygii</taxon>
        <taxon>Teleostei</taxon>
        <taxon>Anguilliformes</taxon>
        <taxon>Anguillidae</taxon>
        <taxon>Anguilla</taxon>
    </lineage>
</organism>
<accession>A0A0E9PW27</accession>
<proteinExistence type="predicted"/>
<evidence type="ECO:0000313" key="1">
    <source>
        <dbReference type="EMBL" id="JAH08477.1"/>
    </source>
</evidence>
<sequence>MWNGNHVTDQTKTLLKKKTINSRPLDCYRLHHGKLAKCKCLCNSFYTLQSLENLFRLEPPIVKGM</sequence>
<dbReference type="AlphaFoldDB" id="A0A0E9PW27"/>
<dbReference type="EMBL" id="GBXM01100100">
    <property type="protein sequence ID" value="JAH08477.1"/>
    <property type="molecule type" value="Transcribed_RNA"/>
</dbReference>
<name>A0A0E9PW27_ANGAN</name>
<reference evidence="1" key="2">
    <citation type="journal article" date="2015" name="Fish Shellfish Immunol.">
        <title>Early steps in the European eel (Anguilla anguilla)-Vibrio vulnificus interaction in the gills: Role of the RtxA13 toxin.</title>
        <authorList>
            <person name="Callol A."/>
            <person name="Pajuelo D."/>
            <person name="Ebbesson L."/>
            <person name="Teles M."/>
            <person name="MacKenzie S."/>
            <person name="Amaro C."/>
        </authorList>
    </citation>
    <scope>NUCLEOTIDE SEQUENCE</scope>
</reference>